<sequence length="363" mass="41075">MKLLSSFSILSKPAAIRALSSKFNASDCHIVTLKGGTVAAWHPQKEYSFQHTQAIDLEAVNKEKKAIQELQAADSYHRRQSSQYKDDGPDNQTLQNIFTVGPLEFKTRPREDRLHETAAPIPKPLWFGRLPYLSGLSIQEKLFEKLNSNKHQGIFNKHYICLFEHDPVYTVGLRRHLYSQQEEDKLRKLGADFFRIKRGGMITFHGPGQLVAYPLCDLNHLKLHLVNGVTNTSVGVKTFVNCIEELVIQLLTNDFNISSVGRTEDTGVWVNSHRKIAAIGIQVRHGITSHGFALNCNTDLRWFDNIIPCGIEGKESTSISHELSKDIPIPTVLPYICSRLESVFNCKVEFFDCVKNSEQIINC</sequence>
<organism evidence="1 2">
    <name type="scientific">Panagrolaimus sp. PS1159</name>
    <dbReference type="NCBI Taxonomy" id="55785"/>
    <lineage>
        <taxon>Eukaryota</taxon>
        <taxon>Metazoa</taxon>
        <taxon>Ecdysozoa</taxon>
        <taxon>Nematoda</taxon>
        <taxon>Chromadorea</taxon>
        <taxon>Rhabditida</taxon>
        <taxon>Tylenchina</taxon>
        <taxon>Panagrolaimomorpha</taxon>
        <taxon>Panagrolaimoidea</taxon>
        <taxon>Panagrolaimidae</taxon>
        <taxon>Panagrolaimus</taxon>
    </lineage>
</organism>
<reference evidence="2" key="1">
    <citation type="submission" date="2022-11" db="UniProtKB">
        <authorList>
            <consortium name="WormBaseParasite"/>
        </authorList>
    </citation>
    <scope>IDENTIFICATION</scope>
</reference>
<evidence type="ECO:0000313" key="2">
    <source>
        <dbReference type="WBParaSite" id="PS1159_v2.g8496.t1"/>
    </source>
</evidence>
<dbReference type="Proteomes" id="UP000887580">
    <property type="component" value="Unplaced"/>
</dbReference>
<evidence type="ECO:0000313" key="1">
    <source>
        <dbReference type="Proteomes" id="UP000887580"/>
    </source>
</evidence>
<accession>A0AC35GTQ5</accession>
<protein>
    <submittedName>
        <fullName evidence="2">Putative lipoyltransferase 2, mitochondrial</fullName>
    </submittedName>
</protein>
<name>A0AC35GTQ5_9BILA</name>
<dbReference type="WBParaSite" id="PS1159_v2.g8496.t1">
    <property type="protein sequence ID" value="PS1159_v2.g8496.t1"/>
    <property type="gene ID" value="PS1159_v2.g8496"/>
</dbReference>
<proteinExistence type="predicted"/>